<proteinExistence type="predicted"/>
<name>A0L616_MAGMM</name>
<protein>
    <submittedName>
        <fullName evidence="2">WD-40 repeat-containing protein</fullName>
    </submittedName>
</protein>
<dbReference type="AlphaFoldDB" id="A0L616"/>
<dbReference type="Pfam" id="PF00400">
    <property type="entry name" value="WD40"/>
    <property type="match status" value="2"/>
</dbReference>
<dbReference type="RefSeq" id="WP_011712566.1">
    <property type="nucleotide sequence ID" value="NC_008576.1"/>
</dbReference>
<dbReference type="KEGG" id="mgm:Mmc1_0890"/>
<evidence type="ECO:0000313" key="2">
    <source>
        <dbReference type="EMBL" id="ABK43409.1"/>
    </source>
</evidence>
<dbReference type="PROSITE" id="PS50082">
    <property type="entry name" value="WD_REPEATS_2"/>
    <property type="match status" value="1"/>
</dbReference>
<dbReference type="Gene3D" id="2.130.10.10">
    <property type="entry name" value="YVTN repeat-like/Quinoprotein amine dehydrogenase"/>
    <property type="match status" value="2"/>
</dbReference>
<dbReference type="Proteomes" id="UP000002586">
    <property type="component" value="Chromosome"/>
</dbReference>
<dbReference type="InterPro" id="IPR001680">
    <property type="entry name" value="WD40_rpt"/>
</dbReference>
<keyword evidence="1" id="KW-0853">WD repeat</keyword>
<reference evidence="2 3" key="2">
    <citation type="journal article" date="2012" name="Int. J. Syst. Evol. Microbiol.">
        <title>Magnetococcus marinus gen. nov., sp. nov., a marine, magnetotactic bacterium that represents a novel lineage (Magnetococcaceae fam. nov.; Magnetococcales ord. nov.) at the base of the Alphaproteobacteria.</title>
        <authorList>
            <person name="Bazylinski D.A."/>
            <person name="Williams T.J."/>
            <person name="Lefevre C.T."/>
            <person name="Berg R.J."/>
            <person name="Zhang C.L."/>
            <person name="Bowser S.S."/>
            <person name="Dean A.J."/>
            <person name="Beveridge T.J."/>
        </authorList>
    </citation>
    <scope>NUCLEOTIDE SEQUENCE [LARGE SCALE GENOMIC DNA]</scope>
    <source>
        <strain evidence="3">ATCC BAA-1437 / JCM 17883 / MC-1</strain>
    </source>
</reference>
<sequence precursor="true">MYAASFVGRLFLLSLLALMLGGVNVAYALKNDKEPQPDNTTTARIEGYMHTDLIRAVAASEDGQFFLTAADDKTARLWNSAGQLLKVYRPPIHFVEGDGKLFAGAISPNGQWVAVGGWTGWSWDKSISIYIMAVADGKMVRRISDLPAQINHLAFNKDGSLLAVALGENQGFRIYRAQDGVLVGGDRRFEGICNRIAFTPDDGVVATAYDGKVRLYSSYIQPIKEVTPIPGGQPYGLRFSPDGRYLAVAYRDRAAIQVLSGRDLTLKYLPDMGDIQKGSMHLVTWSRDGRYLYGAGTASWDGRFFIRKWQRGGVPNGAAPARYLDIPVGFDTVMALTPLAEGALAYSTADPALGALDEEGFVSFLLKRPYADFRGMGGAFQLSQDGSVVQFALDSGGKRVRQFYFDSLTLRESEPKETLYSAAKQSPQLQVAAAGPTLLVDGKLKLNLDKDETLVAYALSLRMPLLAVATSQGVRLQHANGGLFWQKSLGAEPVAINLTRDDRFVVVAGSDGVIRWLRVQGGGEEVALFPHRNGSSWITWNSHGYYATSPGAEGLLGWHTNGDKDQEARFDPISNYRATRNRPEQLMGVFK</sequence>
<dbReference type="InterPro" id="IPR015943">
    <property type="entry name" value="WD40/YVTN_repeat-like_dom_sf"/>
</dbReference>
<dbReference type="PROSITE" id="PS50294">
    <property type="entry name" value="WD_REPEATS_REGION"/>
    <property type="match status" value="1"/>
</dbReference>
<gene>
    <name evidence="2" type="ordered locus">Mmc1_0890</name>
</gene>
<evidence type="ECO:0000256" key="1">
    <source>
        <dbReference type="PROSITE-ProRule" id="PRU00221"/>
    </source>
</evidence>
<dbReference type="HOGENOM" id="CLU_461381_0_0_5"/>
<dbReference type="SMART" id="SM00320">
    <property type="entry name" value="WD40"/>
    <property type="match status" value="4"/>
</dbReference>
<accession>A0L616</accession>
<keyword evidence="3" id="KW-1185">Reference proteome</keyword>
<dbReference type="PANTHER" id="PTHR19879:SF9">
    <property type="entry name" value="TRANSCRIPTION INITIATION FACTOR TFIID SUBUNIT 5"/>
    <property type="match status" value="1"/>
</dbReference>
<feature type="repeat" description="WD" evidence="1">
    <location>
        <begin position="47"/>
        <end position="79"/>
    </location>
</feature>
<organism evidence="2 3">
    <name type="scientific">Magnetococcus marinus (strain ATCC BAA-1437 / JCM 17883 / MC-1)</name>
    <dbReference type="NCBI Taxonomy" id="156889"/>
    <lineage>
        <taxon>Bacteria</taxon>
        <taxon>Pseudomonadati</taxon>
        <taxon>Pseudomonadota</taxon>
        <taxon>Magnetococcia</taxon>
        <taxon>Magnetococcales</taxon>
        <taxon>Magnetococcaceae</taxon>
        <taxon>Magnetococcus</taxon>
    </lineage>
</organism>
<evidence type="ECO:0000313" key="3">
    <source>
        <dbReference type="Proteomes" id="UP000002586"/>
    </source>
</evidence>
<dbReference type="OrthoDB" id="235631at2"/>
<dbReference type="PANTHER" id="PTHR19879">
    <property type="entry name" value="TRANSCRIPTION INITIATION FACTOR TFIID"/>
    <property type="match status" value="1"/>
</dbReference>
<reference evidence="3" key="1">
    <citation type="journal article" date="2009" name="Appl. Environ. Microbiol.">
        <title>Complete genome sequence of the chemolithoautotrophic marine magnetotactic coccus strain MC-1.</title>
        <authorList>
            <person name="Schubbe S."/>
            <person name="Williams T.J."/>
            <person name="Xie G."/>
            <person name="Kiss H.E."/>
            <person name="Brettin T.S."/>
            <person name="Martinez D."/>
            <person name="Ross C.A."/>
            <person name="Schuler D."/>
            <person name="Cox B.L."/>
            <person name="Nealson K.H."/>
            <person name="Bazylinski D.A."/>
        </authorList>
    </citation>
    <scope>NUCLEOTIDE SEQUENCE [LARGE SCALE GENOMIC DNA]</scope>
    <source>
        <strain evidence="3">ATCC BAA-1437 / JCM 17883 / MC-1</strain>
    </source>
</reference>
<dbReference type="EMBL" id="CP000471">
    <property type="protein sequence ID" value="ABK43409.1"/>
    <property type="molecule type" value="Genomic_DNA"/>
</dbReference>
<dbReference type="eggNOG" id="COG3391">
    <property type="taxonomic scope" value="Bacteria"/>
</dbReference>
<dbReference type="STRING" id="156889.Mmc1_0890"/>
<dbReference type="SUPFAM" id="SSF82171">
    <property type="entry name" value="DPP6 N-terminal domain-like"/>
    <property type="match status" value="2"/>
</dbReference>